<dbReference type="EMBL" id="LCAK01000001">
    <property type="protein sequence ID" value="KKR89163.1"/>
    <property type="molecule type" value="Genomic_DNA"/>
</dbReference>
<evidence type="ECO:0000313" key="2">
    <source>
        <dbReference type="EMBL" id="KKR89163.1"/>
    </source>
</evidence>
<dbReference type="Gene3D" id="1.25.40.10">
    <property type="entry name" value="Tetratricopeptide repeat domain"/>
    <property type="match status" value="1"/>
</dbReference>
<dbReference type="SUPFAM" id="SSF81901">
    <property type="entry name" value="HCP-like"/>
    <property type="match status" value="1"/>
</dbReference>
<organism evidence="2 3">
    <name type="scientific">Candidatus Wolfebacteria bacterium GW2011_GWB1_41_12</name>
    <dbReference type="NCBI Taxonomy" id="1619006"/>
    <lineage>
        <taxon>Bacteria</taxon>
        <taxon>Candidatus Wolfeibacteriota</taxon>
    </lineage>
</organism>
<accession>A0A0G0UK63</accession>
<evidence type="ECO:0000256" key="1">
    <source>
        <dbReference type="SAM" id="Phobius"/>
    </source>
</evidence>
<keyword evidence="1" id="KW-0812">Transmembrane</keyword>
<evidence type="ECO:0000313" key="3">
    <source>
        <dbReference type="Proteomes" id="UP000033918"/>
    </source>
</evidence>
<reference evidence="2 3" key="1">
    <citation type="journal article" date="2015" name="Nature">
        <title>rRNA introns, odd ribosomes, and small enigmatic genomes across a large radiation of phyla.</title>
        <authorList>
            <person name="Brown C.T."/>
            <person name="Hug L.A."/>
            <person name="Thomas B.C."/>
            <person name="Sharon I."/>
            <person name="Castelle C.J."/>
            <person name="Singh A."/>
            <person name="Wilkins M.J."/>
            <person name="Williams K.H."/>
            <person name="Banfield J.F."/>
        </authorList>
    </citation>
    <scope>NUCLEOTIDE SEQUENCE [LARGE SCALE GENOMIC DNA]</scope>
</reference>
<keyword evidence="1" id="KW-0472">Membrane</keyword>
<keyword evidence="1" id="KW-1133">Transmembrane helix</keyword>
<gene>
    <name evidence="2" type="ORF">UU38_C0001G0065</name>
</gene>
<sequence>MHKKIIIPILIIVAASALYFGSILPLVKSRRFVAALNSMSSVKTLDEFKNHFDDVFNFYSPVGAEEISKFLGNNIISMISAKEQSENVSRYLVEYVGQHLFKDNVRHLLMFGQMHFILWQRFHQETDFVKAEEYYQRAFLIGPKLPPVLYGLFDLYAAKGDQAKAEEIGNIILKYWPEDESVKRK</sequence>
<feature type="transmembrane region" description="Helical" evidence="1">
    <location>
        <begin position="6"/>
        <end position="27"/>
    </location>
</feature>
<dbReference type="AlphaFoldDB" id="A0A0G0UK63"/>
<dbReference type="Proteomes" id="UP000033918">
    <property type="component" value="Unassembled WGS sequence"/>
</dbReference>
<proteinExistence type="predicted"/>
<name>A0A0G0UK63_9BACT</name>
<protein>
    <submittedName>
        <fullName evidence="2">Uncharacterized protein</fullName>
    </submittedName>
</protein>
<dbReference type="InterPro" id="IPR011990">
    <property type="entry name" value="TPR-like_helical_dom_sf"/>
</dbReference>
<comment type="caution">
    <text evidence="2">The sequence shown here is derived from an EMBL/GenBank/DDBJ whole genome shotgun (WGS) entry which is preliminary data.</text>
</comment>